<name>A0ABX3ERC9_9BACL</name>
<evidence type="ECO:0000259" key="3">
    <source>
        <dbReference type="PROSITE" id="PS51462"/>
    </source>
</evidence>
<sequence>MVKKEQTQKYHVLARGVILADNHLLVAHCLGMDNTFLPGGHVEFHESIKSSLYREIYEELGLISQVGPYIGAVEAGHEDEGTYHQEINHVFITTLENVDRRKNPESKESHLEFYWIPLSEMDVHNLLPQPMRKMITNYINGIEGPYFESTFKEV</sequence>
<dbReference type="InterPro" id="IPR015797">
    <property type="entry name" value="NUDIX_hydrolase-like_dom_sf"/>
</dbReference>
<dbReference type="SUPFAM" id="SSF55811">
    <property type="entry name" value="Nudix"/>
    <property type="match status" value="1"/>
</dbReference>
<feature type="domain" description="Nudix hydrolase" evidence="3">
    <location>
        <begin position="9"/>
        <end position="139"/>
    </location>
</feature>
<dbReference type="EMBL" id="LVWI01000030">
    <property type="protein sequence ID" value="OKP88588.1"/>
    <property type="molecule type" value="Genomic_DNA"/>
</dbReference>
<evidence type="ECO:0000313" key="4">
    <source>
        <dbReference type="EMBL" id="OKP88588.1"/>
    </source>
</evidence>
<gene>
    <name evidence="4" type="ORF">A3844_07260</name>
</gene>
<dbReference type="PROSITE" id="PS51462">
    <property type="entry name" value="NUDIX"/>
    <property type="match status" value="1"/>
</dbReference>
<keyword evidence="2 4" id="KW-0378">Hydrolase</keyword>
<accession>A0ABX3ERC9</accession>
<comment type="cofactor">
    <cofactor evidence="1">
        <name>Mg(2+)</name>
        <dbReference type="ChEBI" id="CHEBI:18420"/>
    </cofactor>
</comment>
<reference evidence="4 5" key="1">
    <citation type="submission" date="2016-03" db="EMBL/GenBank/DDBJ databases">
        <authorList>
            <person name="Sant'Anna F.H."/>
            <person name="Ambrosini A."/>
            <person name="Souza R."/>
            <person name="Bach E."/>
            <person name="Fernandes G."/>
            <person name="Balsanelli E."/>
            <person name="Baura V.A."/>
            <person name="Souza E.M."/>
            <person name="Passaglia L."/>
        </authorList>
    </citation>
    <scope>NUCLEOTIDE SEQUENCE [LARGE SCALE GENOMIC DNA]</scope>
    <source>
        <strain evidence="4 5">P26E</strain>
    </source>
</reference>
<proteinExistence type="predicted"/>
<dbReference type="Pfam" id="PF00293">
    <property type="entry name" value="NUDIX"/>
    <property type="match status" value="1"/>
</dbReference>
<dbReference type="GO" id="GO:0016787">
    <property type="term" value="F:hydrolase activity"/>
    <property type="evidence" value="ECO:0007669"/>
    <property type="project" value="UniProtKB-KW"/>
</dbReference>
<dbReference type="InterPro" id="IPR000086">
    <property type="entry name" value="NUDIX_hydrolase_dom"/>
</dbReference>
<evidence type="ECO:0000256" key="1">
    <source>
        <dbReference type="ARBA" id="ARBA00001946"/>
    </source>
</evidence>
<organism evidence="4 5">
    <name type="scientific">Paenibacillus helianthi</name>
    <dbReference type="NCBI Taxonomy" id="1349432"/>
    <lineage>
        <taxon>Bacteria</taxon>
        <taxon>Bacillati</taxon>
        <taxon>Bacillota</taxon>
        <taxon>Bacilli</taxon>
        <taxon>Bacillales</taxon>
        <taxon>Paenibacillaceae</taxon>
        <taxon>Paenibacillus</taxon>
    </lineage>
</organism>
<keyword evidence="5" id="KW-1185">Reference proteome</keyword>
<protein>
    <submittedName>
        <fullName evidence="4">NUDIX hydrolase</fullName>
    </submittedName>
</protein>
<dbReference type="PANTHER" id="PTHR43046">
    <property type="entry name" value="GDP-MANNOSE MANNOSYL HYDROLASE"/>
    <property type="match status" value="1"/>
</dbReference>
<dbReference type="PANTHER" id="PTHR43046:SF14">
    <property type="entry name" value="MUTT_NUDIX FAMILY PROTEIN"/>
    <property type="match status" value="1"/>
</dbReference>
<dbReference type="Gene3D" id="3.90.79.10">
    <property type="entry name" value="Nucleoside Triphosphate Pyrophosphohydrolase"/>
    <property type="match status" value="1"/>
</dbReference>
<evidence type="ECO:0000313" key="5">
    <source>
        <dbReference type="Proteomes" id="UP000186058"/>
    </source>
</evidence>
<comment type="caution">
    <text evidence="4">The sequence shown here is derived from an EMBL/GenBank/DDBJ whole genome shotgun (WGS) entry which is preliminary data.</text>
</comment>
<evidence type="ECO:0000256" key="2">
    <source>
        <dbReference type="ARBA" id="ARBA00022801"/>
    </source>
</evidence>
<dbReference type="Proteomes" id="UP000186058">
    <property type="component" value="Unassembled WGS sequence"/>
</dbReference>